<feature type="region of interest" description="Disordered" evidence="3">
    <location>
        <begin position="134"/>
        <end position="157"/>
    </location>
</feature>
<dbReference type="PROSITE" id="PS50935">
    <property type="entry name" value="SSB"/>
    <property type="match status" value="1"/>
</dbReference>
<accession>A0A4P9Z452</accession>
<dbReference type="EMBL" id="KZ989379">
    <property type="protein sequence ID" value="RKP26601.1"/>
    <property type="molecule type" value="Genomic_DNA"/>
</dbReference>
<organism evidence="4 5">
    <name type="scientific">Syncephalis pseudoplumigaleata</name>
    <dbReference type="NCBI Taxonomy" id="1712513"/>
    <lineage>
        <taxon>Eukaryota</taxon>
        <taxon>Fungi</taxon>
        <taxon>Fungi incertae sedis</taxon>
        <taxon>Zoopagomycota</taxon>
        <taxon>Zoopagomycotina</taxon>
        <taxon>Zoopagomycetes</taxon>
        <taxon>Zoopagales</taxon>
        <taxon>Piptocephalidaceae</taxon>
        <taxon>Syncephalis</taxon>
    </lineage>
</organism>
<keyword evidence="1 2" id="KW-0238">DNA-binding</keyword>
<evidence type="ECO:0008006" key="6">
    <source>
        <dbReference type="Google" id="ProtNLM"/>
    </source>
</evidence>
<dbReference type="GO" id="GO:0003697">
    <property type="term" value="F:single-stranded DNA binding"/>
    <property type="evidence" value="ECO:0007669"/>
    <property type="project" value="InterPro"/>
</dbReference>
<dbReference type="Proteomes" id="UP000278143">
    <property type="component" value="Unassembled WGS sequence"/>
</dbReference>
<dbReference type="InterPro" id="IPR000424">
    <property type="entry name" value="Primosome_PriB/ssb"/>
</dbReference>
<dbReference type="NCBIfam" id="TIGR00621">
    <property type="entry name" value="ssb"/>
    <property type="match status" value="1"/>
</dbReference>
<dbReference type="AlphaFoldDB" id="A0A4P9Z452"/>
<gene>
    <name evidence="4" type="ORF">SYNPS1DRAFT_27719</name>
</gene>
<evidence type="ECO:0000313" key="5">
    <source>
        <dbReference type="Proteomes" id="UP000278143"/>
    </source>
</evidence>
<evidence type="ECO:0000256" key="3">
    <source>
        <dbReference type="SAM" id="MobiDB-lite"/>
    </source>
</evidence>
<evidence type="ECO:0000256" key="2">
    <source>
        <dbReference type="PROSITE-ProRule" id="PRU00252"/>
    </source>
</evidence>
<dbReference type="PANTHER" id="PTHR10302:SF0">
    <property type="entry name" value="SINGLE-STRANDED DNA-BINDING PROTEIN, MITOCHONDRIAL"/>
    <property type="match status" value="1"/>
</dbReference>
<dbReference type="Pfam" id="PF00436">
    <property type="entry name" value="SSB"/>
    <property type="match status" value="1"/>
</dbReference>
<dbReference type="Gene3D" id="2.40.50.140">
    <property type="entry name" value="Nucleic acid-binding proteins"/>
    <property type="match status" value="1"/>
</dbReference>
<dbReference type="SUPFAM" id="SSF50249">
    <property type="entry name" value="Nucleic acid-binding proteins"/>
    <property type="match status" value="1"/>
</dbReference>
<dbReference type="InterPro" id="IPR012340">
    <property type="entry name" value="NA-bd_OB-fold"/>
</dbReference>
<dbReference type="GO" id="GO:0042645">
    <property type="term" value="C:mitochondrial nucleoid"/>
    <property type="evidence" value="ECO:0007669"/>
    <property type="project" value="TreeGrafter"/>
</dbReference>
<proteinExistence type="predicted"/>
<evidence type="ECO:0000256" key="1">
    <source>
        <dbReference type="ARBA" id="ARBA00023125"/>
    </source>
</evidence>
<name>A0A4P9Z452_9FUNG</name>
<protein>
    <recommendedName>
        <fullName evidence="6">Nucleic acid-binding protein</fullName>
    </recommendedName>
</protein>
<evidence type="ECO:0000313" key="4">
    <source>
        <dbReference type="EMBL" id="RKP26601.1"/>
    </source>
</evidence>
<keyword evidence="5" id="KW-1185">Reference proteome</keyword>
<dbReference type="PANTHER" id="PTHR10302">
    <property type="entry name" value="SINGLE-STRANDED DNA-BINDING PROTEIN"/>
    <property type="match status" value="1"/>
</dbReference>
<feature type="compositionally biased region" description="Low complexity" evidence="3">
    <location>
        <begin position="148"/>
        <end position="157"/>
    </location>
</feature>
<dbReference type="InterPro" id="IPR011344">
    <property type="entry name" value="ssDNA-bd"/>
</dbReference>
<dbReference type="CDD" id="cd04496">
    <property type="entry name" value="SSB_OBF"/>
    <property type="match status" value="1"/>
</dbReference>
<sequence>MFLLRTSAFTRLAGARSFSATAAAANLSYNRATLLGNVVSDLRLQELNENRTIVDFTLATNRYHRNREGETVQETDWHRIRTFVTPARANLYNDILKKGNVVLVEGSIRYAKYMDKEGTERKITNILADKVQNMGEYRRHHREESAEEGSGSSEEAY</sequence>
<dbReference type="OrthoDB" id="1078367at2759"/>
<reference evidence="5" key="1">
    <citation type="journal article" date="2018" name="Nat. Microbiol.">
        <title>Leveraging single-cell genomics to expand the fungal tree of life.</title>
        <authorList>
            <person name="Ahrendt S.R."/>
            <person name="Quandt C.A."/>
            <person name="Ciobanu D."/>
            <person name="Clum A."/>
            <person name="Salamov A."/>
            <person name="Andreopoulos B."/>
            <person name="Cheng J.F."/>
            <person name="Woyke T."/>
            <person name="Pelin A."/>
            <person name="Henrissat B."/>
            <person name="Reynolds N.K."/>
            <person name="Benny G.L."/>
            <person name="Smith M.E."/>
            <person name="James T.Y."/>
            <person name="Grigoriev I.V."/>
        </authorList>
    </citation>
    <scope>NUCLEOTIDE SEQUENCE [LARGE SCALE GENOMIC DNA]</scope>
    <source>
        <strain evidence="5">Benny S71-1</strain>
    </source>
</reference>
<dbReference type="GO" id="GO:0006264">
    <property type="term" value="P:mitochondrial DNA replication"/>
    <property type="evidence" value="ECO:0007669"/>
    <property type="project" value="TreeGrafter"/>
</dbReference>